<dbReference type="Proteomes" id="UP000481087">
    <property type="component" value="Unassembled WGS sequence"/>
</dbReference>
<organism evidence="3 4">
    <name type="scientific">Paenibacillus silvestris</name>
    <dbReference type="NCBI Taxonomy" id="2606219"/>
    <lineage>
        <taxon>Bacteria</taxon>
        <taxon>Bacillati</taxon>
        <taxon>Bacillota</taxon>
        <taxon>Bacilli</taxon>
        <taxon>Bacillales</taxon>
        <taxon>Paenibacillaceae</taxon>
        <taxon>Paenibacillus</taxon>
    </lineage>
</organism>
<dbReference type="SUPFAM" id="SSF49785">
    <property type="entry name" value="Galactose-binding domain-like"/>
    <property type="match status" value="1"/>
</dbReference>
<keyword evidence="1" id="KW-0472">Membrane</keyword>
<dbReference type="InterPro" id="IPR008979">
    <property type="entry name" value="Galactose-bd-like_sf"/>
</dbReference>
<dbReference type="AlphaFoldDB" id="A0A6L8V771"/>
<feature type="transmembrane region" description="Helical" evidence="1">
    <location>
        <begin position="145"/>
        <end position="164"/>
    </location>
</feature>
<feature type="domain" description="VanZ-like" evidence="2">
    <location>
        <begin position="12"/>
        <end position="135"/>
    </location>
</feature>
<evidence type="ECO:0000256" key="1">
    <source>
        <dbReference type="SAM" id="Phobius"/>
    </source>
</evidence>
<evidence type="ECO:0000313" key="4">
    <source>
        <dbReference type="Proteomes" id="UP000481087"/>
    </source>
</evidence>
<dbReference type="InterPro" id="IPR006976">
    <property type="entry name" value="VanZ-like"/>
</dbReference>
<name>A0A6L8V771_9BACL</name>
<gene>
    <name evidence="3" type="ORF">GQF01_29395</name>
</gene>
<dbReference type="Pfam" id="PF04892">
    <property type="entry name" value="VanZ"/>
    <property type="match status" value="1"/>
</dbReference>
<proteinExistence type="predicted"/>
<comment type="caution">
    <text evidence="3">The sequence shown here is derived from an EMBL/GenBank/DDBJ whole genome shotgun (WGS) entry which is preliminary data.</text>
</comment>
<dbReference type="InterPro" id="IPR038637">
    <property type="entry name" value="NPCBM_sf"/>
</dbReference>
<dbReference type="Gene3D" id="2.60.120.1060">
    <property type="entry name" value="NPCBM/NEW2 domain"/>
    <property type="match status" value="1"/>
</dbReference>
<protein>
    <submittedName>
        <fullName evidence="3">VanZ family protein</fullName>
    </submittedName>
</protein>
<feature type="transmembrane region" description="Helical" evidence="1">
    <location>
        <begin position="12"/>
        <end position="29"/>
    </location>
</feature>
<dbReference type="EMBL" id="WTUZ01000039">
    <property type="protein sequence ID" value="MZQ86223.1"/>
    <property type="molecule type" value="Genomic_DNA"/>
</dbReference>
<reference evidence="3 4" key="1">
    <citation type="submission" date="2019-12" db="EMBL/GenBank/DDBJ databases">
        <title>Paenibacillus sp. nov. sp. isolated from soil.</title>
        <authorList>
            <person name="Kim J."/>
            <person name="Jeong S.E."/>
            <person name="Jung H.S."/>
            <person name="Jeon C.O."/>
        </authorList>
    </citation>
    <scope>NUCLEOTIDE SEQUENCE [LARGE SCALE GENOMIC DNA]</scope>
    <source>
        <strain evidence="3 4">5J-6</strain>
    </source>
</reference>
<keyword evidence="1" id="KW-0812">Transmembrane</keyword>
<feature type="transmembrane region" description="Helical" evidence="1">
    <location>
        <begin position="91"/>
        <end position="113"/>
    </location>
</feature>
<feature type="transmembrane region" description="Helical" evidence="1">
    <location>
        <begin position="62"/>
        <end position="84"/>
    </location>
</feature>
<evidence type="ECO:0000259" key="2">
    <source>
        <dbReference type="Pfam" id="PF04892"/>
    </source>
</evidence>
<keyword evidence="1" id="KW-1133">Transmembrane helix</keyword>
<feature type="transmembrane region" description="Helical" evidence="1">
    <location>
        <begin position="119"/>
        <end position="136"/>
    </location>
</feature>
<sequence>MYQGKLRKMTLILLALYTVLIFYFLYIGFGRSLQDTSMRYSLIPDGIPLHFPRGDFQLEDPFLFFEMGNFVGFIPFGIVIPLLFRCNFIRFIALFILSITFLEILQMLSHLGSLDIDDIILNTLGAAVGFCAQRLVRRDRDKFKGICRIILTAIVLSVGVYASVGGINHYLENGGGEAVALSELTLKEGEILWDETLLSFTAAEQKVEPQINMYSRKNKRNNEFTYLLNGKYTKIAGNVAIPDDVASKGMSIIRFIADGASIYSFNFSATSGSNGQIPFEIPLNGVKELTIEFINDYSNPITNAVMWDVTVTEVNSGQRIINSMKKNKITVLTNDPARQ</sequence>
<evidence type="ECO:0000313" key="3">
    <source>
        <dbReference type="EMBL" id="MZQ86223.1"/>
    </source>
</evidence>
<keyword evidence="4" id="KW-1185">Reference proteome</keyword>
<accession>A0A6L8V771</accession>